<evidence type="ECO:0000313" key="3">
    <source>
        <dbReference type="Proteomes" id="UP000002669"/>
    </source>
</evidence>
<gene>
    <name evidence="2" type="ORF">MGYG_05459</name>
</gene>
<organism evidence="3">
    <name type="scientific">Arthroderma gypseum (strain ATCC MYA-4604 / CBS 118893)</name>
    <name type="common">Microsporum gypseum</name>
    <dbReference type="NCBI Taxonomy" id="535722"/>
    <lineage>
        <taxon>Eukaryota</taxon>
        <taxon>Fungi</taxon>
        <taxon>Dikarya</taxon>
        <taxon>Ascomycota</taxon>
        <taxon>Pezizomycotina</taxon>
        <taxon>Eurotiomycetes</taxon>
        <taxon>Eurotiomycetidae</taxon>
        <taxon>Onygenales</taxon>
        <taxon>Arthrodermataceae</taxon>
        <taxon>Nannizzia</taxon>
    </lineage>
</organism>
<dbReference type="EMBL" id="DS989825">
    <property type="protein sequence ID" value="EFR02466.1"/>
    <property type="molecule type" value="Genomic_DNA"/>
</dbReference>
<name>E4UW18_ARTGP</name>
<dbReference type="Proteomes" id="UP000002669">
    <property type="component" value="Unassembled WGS sequence"/>
</dbReference>
<protein>
    <submittedName>
        <fullName evidence="2">Uncharacterized protein</fullName>
    </submittedName>
</protein>
<dbReference type="RefSeq" id="XP_003172877.1">
    <property type="nucleotide sequence ID" value="XM_003172829.1"/>
</dbReference>
<evidence type="ECO:0000256" key="1">
    <source>
        <dbReference type="SAM" id="MobiDB-lite"/>
    </source>
</evidence>
<evidence type="ECO:0000313" key="2">
    <source>
        <dbReference type="EMBL" id="EFR02466.1"/>
    </source>
</evidence>
<keyword evidence="3" id="KW-1185">Reference proteome</keyword>
<sequence length="81" mass="8961">MDASQGLASSLGRAEWQQADTTHEELNQDHGYVISQEKAAKANSQKEITWILRSWVWIDVKRTSATTLIGVTFRGITDGGV</sequence>
<feature type="region of interest" description="Disordered" evidence="1">
    <location>
        <begin position="1"/>
        <end position="22"/>
    </location>
</feature>
<dbReference type="HOGENOM" id="CLU_2573448_0_0_1"/>
<reference evidence="3" key="1">
    <citation type="journal article" date="2012" name="MBio">
        <title>Comparative genome analysis of Trichophyton rubrum and related dermatophytes reveals candidate genes involved in infection.</title>
        <authorList>
            <person name="Martinez D.A."/>
            <person name="Oliver B.G."/>
            <person name="Graeser Y."/>
            <person name="Goldberg J.M."/>
            <person name="Li W."/>
            <person name="Martinez-Rossi N.M."/>
            <person name="Monod M."/>
            <person name="Shelest E."/>
            <person name="Barton R.C."/>
            <person name="Birch E."/>
            <person name="Brakhage A.A."/>
            <person name="Chen Z."/>
            <person name="Gurr S.J."/>
            <person name="Heiman D."/>
            <person name="Heitman J."/>
            <person name="Kosti I."/>
            <person name="Rossi A."/>
            <person name="Saif S."/>
            <person name="Samalova M."/>
            <person name="Saunders C.W."/>
            <person name="Shea T."/>
            <person name="Summerbell R.C."/>
            <person name="Xu J."/>
            <person name="Young S."/>
            <person name="Zeng Q."/>
            <person name="Birren B.W."/>
            <person name="Cuomo C.A."/>
            <person name="White T.C."/>
        </authorList>
    </citation>
    <scope>NUCLEOTIDE SEQUENCE [LARGE SCALE GENOMIC DNA]</scope>
    <source>
        <strain evidence="3">ATCC MYA-4604 / CBS 118893</strain>
    </source>
</reference>
<dbReference type="GeneID" id="10028153"/>
<proteinExistence type="predicted"/>
<dbReference type="AlphaFoldDB" id="E4UW18"/>
<accession>E4UW18</accession>
<dbReference type="VEuPathDB" id="FungiDB:MGYG_05459"/>
<dbReference type="InParanoid" id="E4UW18"/>